<keyword evidence="2" id="KW-1185">Reference proteome</keyword>
<dbReference type="InterPro" id="IPR018759">
    <property type="entry name" value="BBP2_2"/>
</dbReference>
<protein>
    <recommendedName>
        <fullName evidence="3">Outer membrane beta-barrel protein</fullName>
    </recommendedName>
</protein>
<accession>A0A2N3PVM5</accession>
<sequence length="437" mass="48227">MPNLIWGRLKMRLIGIGVAAAIAVVLPVEFANAQVKAGLEAPEATTPERQSVLQRARPDYDPLGVRAGSFIILPSVDVEEAYNSNVYVTPNNTKEDFETVLRPAVAVNSDWNNHALSFLANGTIKRFAKEVSENNSDAGAFVNGRYDIERDVYFTGALSYQLLHEDRSSPDAVTTQKSPIEYQQGSAKFGFVREPGRLGFRLDAGADTYAYGNGVTSTGTRIIETDRNYTSYTITPRVRYEITPGYHAFVKASYNDRVYVNTPDTSGYNRNSTGYAVDAGTAVDLGRVLTGEVYVGYLSQDYDDSRLKSASGADYGASLLWNVTQITSLRLSAQRTVEETTLASTSGYLQTTVSPSIEHELMRNLLLNAGFSYVLQEFQGSSPSRTDDIYKTDAGLRYLINRNMSVGLTGSYGWRRSNALNTNYDQDIVLARLRLQL</sequence>
<dbReference type="SUPFAM" id="SSF56935">
    <property type="entry name" value="Porins"/>
    <property type="match status" value="1"/>
</dbReference>
<evidence type="ECO:0008006" key="3">
    <source>
        <dbReference type="Google" id="ProtNLM"/>
    </source>
</evidence>
<comment type="caution">
    <text evidence="1">The sequence shown here is derived from an EMBL/GenBank/DDBJ whole genome shotgun (WGS) entry which is preliminary data.</text>
</comment>
<dbReference type="Proteomes" id="UP000233293">
    <property type="component" value="Unassembled WGS sequence"/>
</dbReference>
<dbReference type="Pfam" id="PF10082">
    <property type="entry name" value="BBP2_2"/>
    <property type="match status" value="1"/>
</dbReference>
<evidence type="ECO:0000313" key="1">
    <source>
        <dbReference type="EMBL" id="PKU24449.1"/>
    </source>
</evidence>
<evidence type="ECO:0000313" key="2">
    <source>
        <dbReference type="Proteomes" id="UP000233293"/>
    </source>
</evidence>
<proteinExistence type="predicted"/>
<dbReference type="EMBL" id="PIUM01000011">
    <property type="protein sequence ID" value="PKU24449.1"/>
    <property type="molecule type" value="Genomic_DNA"/>
</dbReference>
<reference evidence="2" key="1">
    <citation type="submission" date="2017-12" db="EMBL/GenBank/DDBJ databases">
        <title>Draft genome sequence of Telmatospirillum siberiense 26-4b1T, an acidotolerant peatland alphaproteobacterium potentially involved in sulfur cycling.</title>
        <authorList>
            <person name="Hausmann B."/>
            <person name="Pjevac P."/>
            <person name="Schreck K."/>
            <person name="Herbold C.W."/>
            <person name="Daims H."/>
            <person name="Wagner M."/>
            <person name="Pester M."/>
            <person name="Loy A."/>
        </authorList>
    </citation>
    <scope>NUCLEOTIDE SEQUENCE [LARGE SCALE GENOMIC DNA]</scope>
    <source>
        <strain evidence="2">26-4b1</strain>
    </source>
</reference>
<name>A0A2N3PVM5_9PROT</name>
<dbReference type="AlphaFoldDB" id="A0A2N3PVM5"/>
<gene>
    <name evidence="1" type="ORF">CWS72_11415</name>
</gene>
<organism evidence="1 2">
    <name type="scientific">Telmatospirillum siberiense</name>
    <dbReference type="NCBI Taxonomy" id="382514"/>
    <lineage>
        <taxon>Bacteria</taxon>
        <taxon>Pseudomonadati</taxon>
        <taxon>Pseudomonadota</taxon>
        <taxon>Alphaproteobacteria</taxon>
        <taxon>Rhodospirillales</taxon>
        <taxon>Rhodospirillaceae</taxon>
        <taxon>Telmatospirillum</taxon>
    </lineage>
</organism>